<dbReference type="EMBL" id="CP049838">
    <property type="protein sequence ID" value="QJT06292.1"/>
    <property type="molecule type" value="Genomic_DNA"/>
</dbReference>
<dbReference type="RefSeq" id="WP_171401608.1">
    <property type="nucleotide sequence ID" value="NZ_CP049838.1"/>
</dbReference>
<organism evidence="3 4">
    <name type="scientific">Streptomyces asoensis</name>
    <dbReference type="NCBI Taxonomy" id="249586"/>
    <lineage>
        <taxon>Bacteria</taxon>
        <taxon>Bacillati</taxon>
        <taxon>Actinomycetota</taxon>
        <taxon>Actinomycetes</taxon>
        <taxon>Kitasatosporales</taxon>
        <taxon>Streptomycetaceae</taxon>
        <taxon>Streptomyces</taxon>
    </lineage>
</organism>
<dbReference type="Gene3D" id="3.40.50.720">
    <property type="entry name" value="NAD(P)-binding Rossmann-like Domain"/>
    <property type="match status" value="1"/>
</dbReference>
<keyword evidence="4" id="KW-1185">Reference proteome</keyword>
<dbReference type="InterPro" id="IPR051317">
    <property type="entry name" value="Gfo/Idh/MocA_oxidoreduct"/>
</dbReference>
<feature type="domain" description="GFO/IDH/MocA-like oxidoreductase" evidence="2">
    <location>
        <begin position="154"/>
        <end position="217"/>
    </location>
</feature>
<feature type="domain" description="Gfo/Idh/MocA-like oxidoreductase N-terminal" evidence="1">
    <location>
        <begin position="3"/>
        <end position="113"/>
    </location>
</feature>
<dbReference type="PANTHER" id="PTHR43708">
    <property type="entry name" value="CONSERVED EXPRESSED OXIDOREDUCTASE (EUROFUNG)"/>
    <property type="match status" value="1"/>
</dbReference>
<sequence length="315" mass="33396">MTLRYGVVGCGRVFQRYHLPAVTDHEDYTFVAACDTDADSARSVLGAAADGVLVTTSLEEFLRVGRPDVVAVCTPNDAHTEPVLAALAAGAHVLCEKPLAADVSEARHLAGAAGADRLAVNLPYRFHELVPAFLKALPEGPCEITLTFTTAGQRLWRPVTNWYGDAARAGGGALVDLGAHALDLLITVFGRPRPVACRVDAAGVEERVVADLEFPAGHAKLRIDRRSRVMGLTLEATAGNGESTVLDLRRGEVRSAAGTVTAEDRRPELAAIRGFLDTVAGRARGRTVAPAQALEVQELIAALYADAECDQELTL</sequence>
<name>A0A6M4X260_9ACTN</name>
<dbReference type="InterPro" id="IPR036291">
    <property type="entry name" value="NAD(P)-bd_dom_sf"/>
</dbReference>
<dbReference type="AlphaFoldDB" id="A0A6M4X260"/>
<evidence type="ECO:0000313" key="3">
    <source>
        <dbReference type="EMBL" id="QJT06292.1"/>
    </source>
</evidence>
<dbReference type="GO" id="GO:0000166">
    <property type="term" value="F:nucleotide binding"/>
    <property type="evidence" value="ECO:0007669"/>
    <property type="project" value="InterPro"/>
</dbReference>
<protein>
    <submittedName>
        <fullName evidence="3">Gfo/Idh/MocA family oxidoreductase</fullName>
    </submittedName>
</protein>
<evidence type="ECO:0000259" key="1">
    <source>
        <dbReference type="Pfam" id="PF01408"/>
    </source>
</evidence>
<proteinExistence type="predicted"/>
<dbReference type="Pfam" id="PF01408">
    <property type="entry name" value="GFO_IDH_MocA"/>
    <property type="match status" value="1"/>
</dbReference>
<evidence type="ECO:0000259" key="2">
    <source>
        <dbReference type="Pfam" id="PF22725"/>
    </source>
</evidence>
<dbReference type="InterPro" id="IPR055170">
    <property type="entry name" value="GFO_IDH_MocA-like_dom"/>
</dbReference>
<dbReference type="Proteomes" id="UP000502665">
    <property type="component" value="Chromosome"/>
</dbReference>
<accession>A0A6M4X260</accession>
<dbReference type="PANTHER" id="PTHR43708:SF8">
    <property type="entry name" value="OXIDOREDUCTASE"/>
    <property type="match status" value="1"/>
</dbReference>
<gene>
    <name evidence="3" type="ORF">G9272_43240</name>
</gene>
<dbReference type="Pfam" id="PF22725">
    <property type="entry name" value="GFO_IDH_MocA_C3"/>
    <property type="match status" value="1"/>
</dbReference>
<reference evidence="3" key="1">
    <citation type="submission" date="2020-03" db="EMBL/GenBank/DDBJ databases">
        <title>Molecular networking-based the target discovery of potent antiproliferative macrolactams: 5/6/7/16 polycyclic ansamycins and glycosylated trienomycin from Streptomyces cacaoi subsp. asoensis.</title>
        <authorList>
            <person name="Liu L.-L."/>
        </authorList>
    </citation>
    <scope>NUCLEOTIDE SEQUENCE [LARGE SCALE GENOMIC DNA]</scope>
    <source>
        <strain evidence="3">H2S5</strain>
    </source>
</reference>
<dbReference type="InterPro" id="IPR000683">
    <property type="entry name" value="Gfo/Idh/MocA-like_OxRdtase_N"/>
</dbReference>
<evidence type="ECO:0000313" key="4">
    <source>
        <dbReference type="Proteomes" id="UP000502665"/>
    </source>
</evidence>
<dbReference type="SUPFAM" id="SSF51735">
    <property type="entry name" value="NAD(P)-binding Rossmann-fold domains"/>
    <property type="match status" value="1"/>
</dbReference>
<dbReference type="SUPFAM" id="SSF55347">
    <property type="entry name" value="Glyceraldehyde-3-phosphate dehydrogenase-like, C-terminal domain"/>
    <property type="match status" value="1"/>
</dbReference>
<dbReference type="Gene3D" id="3.30.360.10">
    <property type="entry name" value="Dihydrodipicolinate Reductase, domain 2"/>
    <property type="match status" value="1"/>
</dbReference>